<dbReference type="PIRSF" id="PIRSF000894">
    <property type="entry name" value="Acid_phosphatase"/>
    <property type="match status" value="1"/>
</dbReference>
<evidence type="ECO:0000256" key="10">
    <source>
        <dbReference type="ARBA" id="ARBA00023180"/>
    </source>
</evidence>
<evidence type="ECO:0000313" key="19">
    <source>
        <dbReference type="Proteomes" id="UP001153714"/>
    </source>
</evidence>
<keyword evidence="8" id="KW-0378">Hydrolase</keyword>
<organism evidence="18 19">
    <name type="scientific">Diatraea saccharalis</name>
    <name type="common">sugarcane borer</name>
    <dbReference type="NCBI Taxonomy" id="40085"/>
    <lineage>
        <taxon>Eukaryota</taxon>
        <taxon>Metazoa</taxon>
        <taxon>Ecdysozoa</taxon>
        <taxon>Arthropoda</taxon>
        <taxon>Hexapoda</taxon>
        <taxon>Insecta</taxon>
        <taxon>Pterygota</taxon>
        <taxon>Neoptera</taxon>
        <taxon>Endopterygota</taxon>
        <taxon>Lepidoptera</taxon>
        <taxon>Glossata</taxon>
        <taxon>Ditrysia</taxon>
        <taxon>Pyraloidea</taxon>
        <taxon>Crambidae</taxon>
        <taxon>Crambinae</taxon>
        <taxon>Diatraea</taxon>
    </lineage>
</organism>
<dbReference type="GO" id="GO:0034417">
    <property type="term" value="F:bisphosphoglycerate 3-phosphatase activity"/>
    <property type="evidence" value="ECO:0007669"/>
    <property type="project" value="UniProtKB-EC"/>
</dbReference>
<evidence type="ECO:0000256" key="15">
    <source>
        <dbReference type="ARBA" id="ARBA00043832"/>
    </source>
</evidence>
<dbReference type="InterPro" id="IPR029033">
    <property type="entry name" value="His_PPase_superfam"/>
</dbReference>
<keyword evidence="7 17" id="KW-0732">Signal</keyword>
<comment type="similarity">
    <text evidence="2">Belongs to the histidine acid phosphatase family. MINPP1 subfamily.</text>
</comment>
<reference evidence="18" key="1">
    <citation type="submission" date="2021-12" db="EMBL/GenBank/DDBJ databases">
        <authorList>
            <person name="King R."/>
        </authorList>
    </citation>
    <scope>NUCLEOTIDE SEQUENCE</scope>
</reference>
<evidence type="ECO:0000256" key="2">
    <source>
        <dbReference type="ARBA" id="ARBA00008422"/>
    </source>
</evidence>
<evidence type="ECO:0000256" key="11">
    <source>
        <dbReference type="ARBA" id="ARBA00031642"/>
    </source>
</evidence>
<evidence type="ECO:0000256" key="9">
    <source>
        <dbReference type="ARBA" id="ARBA00023136"/>
    </source>
</evidence>
<evidence type="ECO:0000256" key="1">
    <source>
        <dbReference type="ARBA" id="ARBA00004236"/>
    </source>
</evidence>
<comment type="catalytic activity">
    <reaction evidence="12">
        <text>1D-myo-inositol 1,2,5,6-tetrakisphosphate + H2O = 1D-myo-inositol 1,2,6-trisphosphate + phosphate</text>
        <dbReference type="Rhea" id="RHEA:77119"/>
        <dbReference type="ChEBI" id="CHEBI:15377"/>
        <dbReference type="ChEBI" id="CHEBI:43474"/>
        <dbReference type="ChEBI" id="CHEBI:195535"/>
        <dbReference type="ChEBI" id="CHEBI:195537"/>
        <dbReference type="EC" id="3.1.3.62"/>
    </reaction>
    <physiologicalReaction direction="left-to-right" evidence="12">
        <dbReference type="Rhea" id="RHEA:77120"/>
    </physiologicalReaction>
</comment>
<feature type="signal peptide" evidence="17">
    <location>
        <begin position="1"/>
        <end position="18"/>
    </location>
</feature>
<reference evidence="18" key="2">
    <citation type="submission" date="2022-10" db="EMBL/GenBank/DDBJ databases">
        <authorList>
            <consortium name="ENA_rothamsted_submissions"/>
            <consortium name="culmorum"/>
            <person name="King R."/>
        </authorList>
    </citation>
    <scope>NUCLEOTIDE SEQUENCE</scope>
</reference>
<evidence type="ECO:0000256" key="17">
    <source>
        <dbReference type="SAM" id="SignalP"/>
    </source>
</evidence>
<evidence type="ECO:0000313" key="18">
    <source>
        <dbReference type="EMBL" id="CAG9785009.1"/>
    </source>
</evidence>
<evidence type="ECO:0000256" key="5">
    <source>
        <dbReference type="ARBA" id="ARBA00018097"/>
    </source>
</evidence>
<dbReference type="EC" id="3.1.3.62" evidence="4"/>
<evidence type="ECO:0000256" key="8">
    <source>
        <dbReference type="ARBA" id="ARBA00022801"/>
    </source>
</evidence>
<dbReference type="CDD" id="cd07061">
    <property type="entry name" value="HP_HAP_like"/>
    <property type="match status" value="1"/>
</dbReference>
<evidence type="ECO:0000256" key="6">
    <source>
        <dbReference type="ARBA" id="ARBA00022475"/>
    </source>
</evidence>
<dbReference type="PANTHER" id="PTHR20963">
    <property type="entry name" value="MULTIPLE INOSITOL POLYPHOSPHATE PHOSPHATASE-RELATED"/>
    <property type="match status" value="1"/>
</dbReference>
<dbReference type="SUPFAM" id="SSF53254">
    <property type="entry name" value="Phosphoglycerate mutase-like"/>
    <property type="match status" value="1"/>
</dbReference>
<evidence type="ECO:0000256" key="7">
    <source>
        <dbReference type="ARBA" id="ARBA00022729"/>
    </source>
</evidence>
<name>A0A9N9W9X8_9NEOP</name>
<dbReference type="InterPro" id="IPR000560">
    <property type="entry name" value="His_Pase_clade-2"/>
</dbReference>
<comment type="catalytic activity">
    <reaction evidence="14">
        <text>1D-myo-inositol hexakisphosphate + H2O = 1D-myo-inositol 1,2,4,5,6-pentakisphosphate + phosphate</text>
        <dbReference type="Rhea" id="RHEA:16989"/>
        <dbReference type="ChEBI" id="CHEBI:15377"/>
        <dbReference type="ChEBI" id="CHEBI:43474"/>
        <dbReference type="ChEBI" id="CHEBI:57798"/>
        <dbReference type="ChEBI" id="CHEBI:58130"/>
        <dbReference type="EC" id="3.1.3.62"/>
    </reaction>
    <physiologicalReaction direction="left-to-right" evidence="14">
        <dbReference type="Rhea" id="RHEA:16990"/>
    </physiologicalReaction>
</comment>
<evidence type="ECO:0000256" key="13">
    <source>
        <dbReference type="ARBA" id="ARBA00043671"/>
    </source>
</evidence>
<dbReference type="EC" id="3.1.3.80" evidence="3"/>
<dbReference type="GO" id="GO:0003993">
    <property type="term" value="F:acid phosphatase activity"/>
    <property type="evidence" value="ECO:0007669"/>
    <property type="project" value="TreeGrafter"/>
</dbReference>
<dbReference type="OrthoDB" id="6509975at2759"/>
<keyword evidence="6" id="KW-1003">Cell membrane</keyword>
<comment type="subcellular location">
    <subcellularLocation>
        <location evidence="1">Cell membrane</location>
    </subcellularLocation>
</comment>
<evidence type="ECO:0000256" key="3">
    <source>
        <dbReference type="ARBA" id="ARBA00012976"/>
    </source>
</evidence>
<keyword evidence="16" id="KW-1015">Disulfide bond</keyword>
<evidence type="ECO:0000256" key="4">
    <source>
        <dbReference type="ARBA" id="ARBA00013040"/>
    </source>
</evidence>
<feature type="disulfide bond" evidence="16">
    <location>
        <begin position="252"/>
        <end position="267"/>
    </location>
</feature>
<comment type="catalytic activity">
    <reaction evidence="13">
        <text>1D-myo-inositol 1,2,4,5,6-pentakisphosphate + H2O = 1D-myo-inositol 1,2,5,6-tetrakisphosphate + phosphate</text>
        <dbReference type="Rhea" id="RHEA:77115"/>
        <dbReference type="ChEBI" id="CHEBI:15377"/>
        <dbReference type="ChEBI" id="CHEBI:43474"/>
        <dbReference type="ChEBI" id="CHEBI:57798"/>
        <dbReference type="ChEBI" id="CHEBI:195535"/>
        <dbReference type="EC" id="3.1.3.62"/>
    </reaction>
    <physiologicalReaction direction="left-to-right" evidence="13">
        <dbReference type="Rhea" id="RHEA:77116"/>
    </physiologicalReaction>
</comment>
<protein>
    <recommendedName>
        <fullName evidence="5">Multiple inositol polyphosphate phosphatase 1</fullName>
        <ecNumber evidence="4">3.1.3.62</ecNumber>
        <ecNumber evidence="3">3.1.3.80</ecNumber>
    </recommendedName>
    <alternativeName>
        <fullName evidence="11">2,3-bisphosphoglycerate 3-phosphatase</fullName>
    </alternativeName>
</protein>
<feature type="disulfide bond" evidence="16">
    <location>
        <begin position="55"/>
        <end position="379"/>
    </location>
</feature>
<feature type="chain" id="PRO_5040376879" description="Multiple inositol polyphosphate phosphatase 1" evidence="17">
    <location>
        <begin position="19"/>
        <end position="433"/>
    </location>
</feature>
<evidence type="ECO:0000256" key="16">
    <source>
        <dbReference type="PIRSR" id="PIRSR000894-2"/>
    </source>
</evidence>
<dbReference type="EMBL" id="OU893344">
    <property type="protein sequence ID" value="CAG9785009.1"/>
    <property type="molecule type" value="Genomic_DNA"/>
</dbReference>
<accession>A0A9N9W9X8</accession>
<dbReference type="Proteomes" id="UP001153714">
    <property type="component" value="Chromosome 13"/>
</dbReference>
<proteinExistence type="inferred from homology"/>
<evidence type="ECO:0000256" key="12">
    <source>
        <dbReference type="ARBA" id="ARBA00043668"/>
    </source>
</evidence>
<gene>
    <name evidence="18" type="ORF">DIATSA_LOCUS3069</name>
</gene>
<comment type="catalytic activity">
    <reaction evidence="15">
        <text>(2R)-2,3-bisphosphoglycerate + H2O = (2R)-2-phosphoglycerate + phosphate</text>
        <dbReference type="Rhea" id="RHEA:27381"/>
        <dbReference type="ChEBI" id="CHEBI:15377"/>
        <dbReference type="ChEBI" id="CHEBI:43474"/>
        <dbReference type="ChEBI" id="CHEBI:58248"/>
        <dbReference type="ChEBI" id="CHEBI:58289"/>
        <dbReference type="EC" id="3.1.3.80"/>
    </reaction>
    <physiologicalReaction direction="left-to-right" evidence="15">
        <dbReference type="Rhea" id="RHEA:27382"/>
    </physiologicalReaction>
</comment>
<sequence length="433" mass="49912">MQILFLICFCLYISFVNSLFCFWNSGCPYRHFSTKTPYNLVRGDIRDSQIKVKGCKPVSIWSLYRNGKSYPDKETANHMENAVSIRNYIAESYTKGKCSLCAQDVDNLINWKMDTKLFKGINALTDEGYQEMYSIANRLKATFPDLFSHLKENEFVFRPTAAGRIEESARAFVNGIDDRLFIENVKINDTITPYTSCGKYESEVKSNPKTYEEAANYQKSSEYLAMKDRVERRTGLDFKLTDENVTALYDLCRFTWSGINGIASPWCALFTSEDLQVLEYVEDLNQYYKNGHGSPTNVLFGRIILTDLLKTFQRSKAGEGKKITTYFGQSTAIDMALSSLGLFKDKEYLRSSKRNRDRKWKSYKMSSFSANIMAVLSRCNLNGKDDYTVVFYLNEEPIKSICLEGICPWNEFEEKFKPFLDTDTSFCDFNAIR</sequence>
<dbReference type="PANTHER" id="PTHR20963:SF8">
    <property type="entry name" value="MULTIPLE INOSITOL POLYPHOSPHATE PHOSPHATASE 1"/>
    <property type="match status" value="1"/>
</dbReference>
<dbReference type="AlphaFoldDB" id="A0A9N9W9X8"/>
<dbReference type="Pfam" id="PF00328">
    <property type="entry name" value="His_Phos_2"/>
    <property type="match status" value="1"/>
</dbReference>
<dbReference type="InterPro" id="IPR016274">
    <property type="entry name" value="Histidine_acid_Pase_euk"/>
</dbReference>
<dbReference type="GO" id="GO:0052745">
    <property type="term" value="F:inositol phosphate phosphatase activity"/>
    <property type="evidence" value="ECO:0007669"/>
    <property type="project" value="TreeGrafter"/>
</dbReference>
<keyword evidence="9" id="KW-0472">Membrane</keyword>
<dbReference type="GO" id="GO:0005886">
    <property type="term" value="C:plasma membrane"/>
    <property type="evidence" value="ECO:0007669"/>
    <property type="project" value="UniProtKB-SubCell"/>
</dbReference>
<keyword evidence="19" id="KW-1185">Reference proteome</keyword>
<dbReference type="Gene3D" id="3.40.50.1240">
    <property type="entry name" value="Phosphoglycerate mutase-like"/>
    <property type="match status" value="1"/>
</dbReference>
<evidence type="ECO:0000256" key="14">
    <source>
        <dbReference type="ARBA" id="ARBA00043691"/>
    </source>
</evidence>
<keyword evidence="10" id="KW-0325">Glycoprotein</keyword>